<keyword evidence="10" id="KW-1133">Transmembrane helix</keyword>
<name>A0A6P3ZDE7_ZIZJJ</name>
<dbReference type="GO" id="GO:0042973">
    <property type="term" value="F:glucan endo-1,3-beta-D-glucosidase activity"/>
    <property type="evidence" value="ECO:0007669"/>
    <property type="project" value="UniProtKB-EC"/>
</dbReference>
<dbReference type="RefSeq" id="XP_015875702.2">
    <property type="nucleotide sequence ID" value="XM_016020216.3"/>
</dbReference>
<dbReference type="InterPro" id="IPR044965">
    <property type="entry name" value="Glyco_hydro_17_plant"/>
</dbReference>
<feature type="transmembrane region" description="Helical" evidence="10">
    <location>
        <begin position="32"/>
        <end position="61"/>
    </location>
</feature>
<comment type="catalytic activity">
    <reaction evidence="1">
        <text>Hydrolysis of (1-&gt;3)-beta-D-glucosidic linkages in (1-&gt;3)-beta-D-glucans.</text>
        <dbReference type="EC" id="3.2.1.39"/>
    </reaction>
</comment>
<comment type="similarity">
    <text evidence="2 8">Belongs to the glycosyl hydrolase 17 family.</text>
</comment>
<dbReference type="GO" id="GO:0005975">
    <property type="term" value="P:carbohydrate metabolic process"/>
    <property type="evidence" value="ECO:0007669"/>
    <property type="project" value="InterPro"/>
</dbReference>
<dbReference type="SUPFAM" id="SSF51445">
    <property type="entry name" value="(Trans)glycosidases"/>
    <property type="match status" value="1"/>
</dbReference>
<keyword evidence="4 9" id="KW-0378">Hydrolase</keyword>
<accession>A0A6P3ZDE7</accession>
<reference evidence="12" key="1">
    <citation type="submission" date="2025-08" db="UniProtKB">
        <authorList>
            <consortium name="RefSeq"/>
        </authorList>
    </citation>
    <scope>IDENTIFICATION</scope>
    <source>
        <tissue evidence="12">Seedling</tissue>
    </source>
</reference>
<keyword evidence="10" id="KW-0812">Transmembrane</keyword>
<evidence type="ECO:0000256" key="10">
    <source>
        <dbReference type="SAM" id="Phobius"/>
    </source>
</evidence>
<dbReference type="InterPro" id="IPR000490">
    <property type="entry name" value="Glyco_hydro_17"/>
</dbReference>
<dbReference type="PROSITE" id="PS00587">
    <property type="entry name" value="GLYCOSYL_HYDROL_F17"/>
    <property type="match status" value="1"/>
</dbReference>
<keyword evidence="11" id="KW-1185">Reference proteome</keyword>
<dbReference type="InterPro" id="IPR017853">
    <property type="entry name" value="GH"/>
</dbReference>
<keyword evidence="10" id="KW-0472">Membrane</keyword>
<dbReference type="AlphaFoldDB" id="A0A6P3ZDE7"/>
<evidence type="ECO:0000256" key="5">
    <source>
        <dbReference type="ARBA" id="ARBA00023295"/>
    </source>
</evidence>
<dbReference type="PANTHER" id="PTHR32227">
    <property type="entry name" value="GLUCAN ENDO-1,3-BETA-GLUCOSIDASE BG1-RELATED-RELATED"/>
    <property type="match status" value="1"/>
</dbReference>
<evidence type="ECO:0000256" key="3">
    <source>
        <dbReference type="ARBA" id="ARBA00012780"/>
    </source>
</evidence>
<dbReference type="Proteomes" id="UP001652623">
    <property type="component" value="Chromosome 10"/>
</dbReference>
<gene>
    <name evidence="12" type="primary">LOC107412436</name>
</gene>
<dbReference type="Pfam" id="PF00332">
    <property type="entry name" value="Glyco_hydro_17"/>
    <property type="match status" value="1"/>
</dbReference>
<evidence type="ECO:0000256" key="6">
    <source>
        <dbReference type="ARBA" id="ARBA00033335"/>
    </source>
</evidence>
<evidence type="ECO:0000313" key="12">
    <source>
        <dbReference type="RefSeq" id="XP_015875702.2"/>
    </source>
</evidence>
<dbReference type="EC" id="3.2.1.39" evidence="3"/>
<dbReference type="KEGG" id="zju:107412436"/>
<evidence type="ECO:0000256" key="1">
    <source>
        <dbReference type="ARBA" id="ARBA00000382"/>
    </source>
</evidence>
<evidence type="ECO:0000256" key="2">
    <source>
        <dbReference type="ARBA" id="ARBA00008773"/>
    </source>
</evidence>
<proteinExistence type="inferred from homology"/>
<evidence type="ECO:0000256" key="4">
    <source>
        <dbReference type="ARBA" id="ARBA00022801"/>
    </source>
</evidence>
<sequence length="377" mass="41412">MRIGLLDNGYGRFVGGCCYSRRNTHHLPTTRIVFSSVAIILLFYFLFLFHPNLVTLILFFYAASAQSIGVCYGQVANNLPPEPEVIKLYHSNRIGKMRIYNPNHSVLEALRLSNIELIVGVANEDLQSIANSATDWVQRNILPYAPDVKFKYIAVGNEIKPQNAESSYVLPAMQNIYNELVAANLQTQIKVSTAIDLSLLGSSYPPSSGLFSATAAPYISPIIGFLANTNAPLLANVYTYFGYLADPANIKLSYALFTEPGVVVRDGQFGYQNLFGAIVDTLYYAVEKAGGPNVEIVVSESGWPSEGGEAATVDNATTYLRNLIGNVKGGTPRKPGKAIETYLFAMFDENQKGPAETERHFGLFSPDQVLKYQISFD</sequence>
<evidence type="ECO:0000256" key="8">
    <source>
        <dbReference type="RuleBase" id="RU004335"/>
    </source>
</evidence>
<dbReference type="GeneID" id="107412436"/>
<evidence type="ECO:0000256" key="9">
    <source>
        <dbReference type="RuleBase" id="RU004336"/>
    </source>
</evidence>
<evidence type="ECO:0000313" key="11">
    <source>
        <dbReference type="Proteomes" id="UP001652623"/>
    </source>
</evidence>
<evidence type="ECO:0000256" key="7">
    <source>
        <dbReference type="ARBA" id="ARBA00033417"/>
    </source>
</evidence>
<dbReference type="Gene3D" id="3.20.20.80">
    <property type="entry name" value="Glycosidases"/>
    <property type="match status" value="1"/>
</dbReference>
<organism evidence="11 12">
    <name type="scientific">Ziziphus jujuba</name>
    <name type="common">Chinese jujube</name>
    <name type="synonym">Ziziphus sativa</name>
    <dbReference type="NCBI Taxonomy" id="326968"/>
    <lineage>
        <taxon>Eukaryota</taxon>
        <taxon>Viridiplantae</taxon>
        <taxon>Streptophyta</taxon>
        <taxon>Embryophyta</taxon>
        <taxon>Tracheophyta</taxon>
        <taxon>Spermatophyta</taxon>
        <taxon>Magnoliopsida</taxon>
        <taxon>eudicotyledons</taxon>
        <taxon>Gunneridae</taxon>
        <taxon>Pentapetalae</taxon>
        <taxon>rosids</taxon>
        <taxon>fabids</taxon>
        <taxon>Rosales</taxon>
        <taxon>Rhamnaceae</taxon>
        <taxon>Paliureae</taxon>
        <taxon>Ziziphus</taxon>
    </lineage>
</organism>
<dbReference type="InParanoid" id="A0A6P3ZDE7"/>
<protein>
    <recommendedName>
        <fullName evidence="3">glucan endo-1,3-beta-D-glucosidase</fullName>
        <ecNumber evidence="3">3.2.1.39</ecNumber>
    </recommendedName>
    <alternativeName>
        <fullName evidence="6">(1-&gt;3)-beta-glucan endohydrolase</fullName>
    </alternativeName>
    <alternativeName>
        <fullName evidence="7">Beta-1,3-endoglucanase</fullName>
    </alternativeName>
</protein>
<keyword evidence="5 9" id="KW-0326">Glycosidase</keyword>